<name>A0A8S5NJV7_9CAUD</name>
<accession>A0A8S5NJV7</accession>
<reference evidence="1" key="1">
    <citation type="journal article" date="2021" name="Proc. Natl. Acad. Sci. U.S.A.">
        <title>A Catalog of Tens of Thousands of Viruses from Human Metagenomes Reveals Hidden Associations with Chronic Diseases.</title>
        <authorList>
            <person name="Tisza M.J."/>
            <person name="Buck C.B."/>
        </authorList>
    </citation>
    <scope>NUCLEOTIDE SEQUENCE</scope>
    <source>
        <strain evidence="1">CttFh17</strain>
    </source>
</reference>
<dbReference type="EMBL" id="BK015176">
    <property type="protein sequence ID" value="DAD94371.1"/>
    <property type="molecule type" value="Genomic_DNA"/>
</dbReference>
<evidence type="ECO:0000313" key="1">
    <source>
        <dbReference type="EMBL" id="DAD94371.1"/>
    </source>
</evidence>
<sequence length="89" mass="10674">MVRCNNVVETEEYKNLIEHLRELMNNTDSCSKELQVKEILSKEVFDKMSDQRAAQVLRSILFADKNNVIDWTQAFYFMQKYMPELKMFD</sequence>
<protein>
    <submittedName>
        <fullName evidence="1">Uncharacterized protein</fullName>
    </submittedName>
</protein>
<organism evidence="1">
    <name type="scientific">Siphoviridae sp. cttFh17</name>
    <dbReference type="NCBI Taxonomy" id="2826491"/>
    <lineage>
        <taxon>Viruses</taxon>
        <taxon>Duplodnaviria</taxon>
        <taxon>Heunggongvirae</taxon>
        <taxon>Uroviricota</taxon>
        <taxon>Caudoviricetes</taxon>
    </lineage>
</organism>
<proteinExistence type="predicted"/>